<evidence type="ECO:0000313" key="1">
    <source>
        <dbReference type="EMBL" id="QXO93966.1"/>
    </source>
</evidence>
<dbReference type="CDD" id="cd17040">
    <property type="entry name" value="Ubl_MoaD_like"/>
    <property type="match status" value="1"/>
</dbReference>
<name>A0A8F5VL07_METHU</name>
<dbReference type="Pfam" id="PF02597">
    <property type="entry name" value="ThiS"/>
    <property type="match status" value="1"/>
</dbReference>
<dbReference type="EMBL" id="CP077107">
    <property type="protein sequence ID" value="QXO93966.1"/>
    <property type="molecule type" value="Genomic_DNA"/>
</dbReference>
<sequence length="107" mass="12204">MPVNTLKGFTQKGEDMKIHYQTYARFVEFFGKEGDIEVTPGTTVQEFLELLTGEDEKKQSLLFDENGVVRRYVIILKNKDRILNEETDSTDLQDGDELIIYPPVSGG</sequence>
<accession>A0A8F5VL07</accession>
<dbReference type="OrthoDB" id="98357at2157"/>
<dbReference type="AlphaFoldDB" id="A0A8F5VL07"/>
<evidence type="ECO:0000313" key="2">
    <source>
        <dbReference type="Proteomes" id="UP000694228"/>
    </source>
</evidence>
<dbReference type="Proteomes" id="UP000694228">
    <property type="component" value="Chromosome"/>
</dbReference>
<organism evidence="1 2">
    <name type="scientific">Methanospirillum hungatei</name>
    <dbReference type="NCBI Taxonomy" id="2203"/>
    <lineage>
        <taxon>Archaea</taxon>
        <taxon>Methanobacteriati</taxon>
        <taxon>Methanobacteriota</taxon>
        <taxon>Stenosarchaea group</taxon>
        <taxon>Methanomicrobia</taxon>
        <taxon>Methanomicrobiales</taxon>
        <taxon>Methanospirillaceae</taxon>
        <taxon>Methanospirillum</taxon>
    </lineage>
</organism>
<protein>
    <submittedName>
        <fullName evidence="1">MoaD/ThiS family protein</fullName>
    </submittedName>
</protein>
<reference evidence="1 2" key="1">
    <citation type="submission" date="2021-06" db="EMBL/GenBank/DDBJ databases">
        <title>Complete genome sequence of the secondary alcohol utilizing methanogen Methanospirillum hungatei strain GP1.</title>
        <authorList>
            <person name="Day L.A."/>
            <person name="Costa K.C."/>
        </authorList>
    </citation>
    <scope>NUCLEOTIDE SEQUENCE [LARGE SCALE GENOMIC DNA]</scope>
    <source>
        <strain evidence="1 2">GP1</strain>
    </source>
</reference>
<proteinExistence type="predicted"/>
<gene>
    <name evidence="1" type="ORF">KSK55_11555</name>
</gene>
<dbReference type="InterPro" id="IPR003749">
    <property type="entry name" value="ThiS/MoaD-like"/>
</dbReference>